<gene>
    <name evidence="2" type="ORF">BC938DRAFT_478552</name>
</gene>
<evidence type="ECO:0000313" key="3">
    <source>
        <dbReference type="Proteomes" id="UP000274822"/>
    </source>
</evidence>
<evidence type="ECO:0000313" key="2">
    <source>
        <dbReference type="EMBL" id="RUS31059.1"/>
    </source>
</evidence>
<sequence>MVPPGYSPRIEATRLAVVFFEQSLLSQDMLVVKVPFLRRSFSDEYPADLSGSISPAAYNIRINSLKNIAFCQLPSTLLVYGLAAAICIISAMCAVWRYFYTSQEPGFFIALPITWLITLTIVFLWQKKQWHKVFEPRDFYFILFYMRG</sequence>
<keyword evidence="1" id="KW-0812">Transmembrane</keyword>
<feature type="transmembrane region" description="Helical" evidence="1">
    <location>
        <begin position="105"/>
        <end position="125"/>
    </location>
</feature>
<name>A0A433QMS6_9FUNG</name>
<keyword evidence="1" id="KW-1133">Transmembrane helix</keyword>
<evidence type="ECO:0000256" key="1">
    <source>
        <dbReference type="SAM" id="Phobius"/>
    </source>
</evidence>
<keyword evidence="1" id="KW-0472">Membrane</keyword>
<dbReference type="EMBL" id="RBNJ01003329">
    <property type="protein sequence ID" value="RUS31059.1"/>
    <property type="molecule type" value="Genomic_DNA"/>
</dbReference>
<keyword evidence="3" id="KW-1185">Reference proteome</keyword>
<feature type="transmembrane region" description="Helical" evidence="1">
    <location>
        <begin position="77"/>
        <end position="99"/>
    </location>
</feature>
<dbReference type="Proteomes" id="UP000274822">
    <property type="component" value="Unassembled WGS sequence"/>
</dbReference>
<proteinExistence type="predicted"/>
<accession>A0A433QMS6</accession>
<reference evidence="2 3" key="1">
    <citation type="journal article" date="2018" name="New Phytol.">
        <title>Phylogenomics of Endogonaceae and evolution of mycorrhizas within Mucoromycota.</title>
        <authorList>
            <person name="Chang Y."/>
            <person name="Desiro A."/>
            <person name="Na H."/>
            <person name="Sandor L."/>
            <person name="Lipzen A."/>
            <person name="Clum A."/>
            <person name="Barry K."/>
            <person name="Grigoriev I.V."/>
            <person name="Martin F.M."/>
            <person name="Stajich J.E."/>
            <person name="Smith M.E."/>
            <person name="Bonito G."/>
            <person name="Spatafora J.W."/>
        </authorList>
    </citation>
    <scope>NUCLEOTIDE SEQUENCE [LARGE SCALE GENOMIC DNA]</scope>
    <source>
        <strain evidence="2 3">AD002</strain>
    </source>
</reference>
<feature type="non-terminal residue" evidence="2">
    <location>
        <position position="148"/>
    </location>
</feature>
<organism evidence="2 3">
    <name type="scientific">Jimgerdemannia flammicorona</name>
    <dbReference type="NCBI Taxonomy" id="994334"/>
    <lineage>
        <taxon>Eukaryota</taxon>
        <taxon>Fungi</taxon>
        <taxon>Fungi incertae sedis</taxon>
        <taxon>Mucoromycota</taxon>
        <taxon>Mucoromycotina</taxon>
        <taxon>Endogonomycetes</taxon>
        <taxon>Endogonales</taxon>
        <taxon>Endogonaceae</taxon>
        <taxon>Jimgerdemannia</taxon>
    </lineage>
</organism>
<comment type="caution">
    <text evidence="2">The sequence shown here is derived from an EMBL/GenBank/DDBJ whole genome shotgun (WGS) entry which is preliminary data.</text>
</comment>
<protein>
    <submittedName>
        <fullName evidence="2">Uncharacterized protein</fullName>
    </submittedName>
</protein>
<dbReference type="AlphaFoldDB" id="A0A433QMS6"/>